<organism evidence="2 3">
    <name type="scientific">Caerostris extrusa</name>
    <name type="common">Bark spider</name>
    <name type="synonym">Caerostris bankana</name>
    <dbReference type="NCBI Taxonomy" id="172846"/>
    <lineage>
        <taxon>Eukaryota</taxon>
        <taxon>Metazoa</taxon>
        <taxon>Ecdysozoa</taxon>
        <taxon>Arthropoda</taxon>
        <taxon>Chelicerata</taxon>
        <taxon>Arachnida</taxon>
        <taxon>Araneae</taxon>
        <taxon>Araneomorphae</taxon>
        <taxon>Entelegynae</taxon>
        <taxon>Araneoidea</taxon>
        <taxon>Araneidae</taxon>
        <taxon>Caerostris</taxon>
    </lineage>
</organism>
<reference evidence="2 3" key="1">
    <citation type="submission" date="2021-06" db="EMBL/GenBank/DDBJ databases">
        <title>Caerostris extrusa draft genome.</title>
        <authorList>
            <person name="Kono N."/>
            <person name="Arakawa K."/>
        </authorList>
    </citation>
    <scope>NUCLEOTIDE SEQUENCE [LARGE SCALE GENOMIC DNA]</scope>
</reference>
<dbReference type="InterPro" id="IPR011992">
    <property type="entry name" value="EF-hand-dom_pair"/>
</dbReference>
<evidence type="ECO:0000313" key="2">
    <source>
        <dbReference type="EMBL" id="GIY10367.1"/>
    </source>
</evidence>
<sequence length="71" mass="8473">MEMISRRKTFRPYNLSLLANGKVEDCPKGYLEEDTFRRILFRFYPCGNATLYARHVFRTFDRNKTGALTFK</sequence>
<protein>
    <recommendedName>
        <fullName evidence="1">EF-hand domain-containing protein</fullName>
    </recommendedName>
</protein>
<dbReference type="AlphaFoldDB" id="A0AAV4QQ96"/>
<evidence type="ECO:0000259" key="1">
    <source>
        <dbReference type="PROSITE" id="PS50222"/>
    </source>
</evidence>
<accession>A0AAV4QQ96</accession>
<proteinExistence type="predicted"/>
<dbReference type="Proteomes" id="UP001054945">
    <property type="component" value="Unassembled WGS sequence"/>
</dbReference>
<gene>
    <name evidence="2" type="ORF">CEXT_589621</name>
</gene>
<dbReference type="InterPro" id="IPR002048">
    <property type="entry name" value="EF_hand_dom"/>
</dbReference>
<name>A0AAV4QQ96_CAEEX</name>
<dbReference type="GO" id="GO:0005509">
    <property type="term" value="F:calcium ion binding"/>
    <property type="evidence" value="ECO:0007669"/>
    <property type="project" value="InterPro"/>
</dbReference>
<dbReference type="SUPFAM" id="SSF47473">
    <property type="entry name" value="EF-hand"/>
    <property type="match status" value="1"/>
</dbReference>
<feature type="domain" description="EF-hand" evidence="1">
    <location>
        <begin position="48"/>
        <end position="71"/>
    </location>
</feature>
<comment type="caution">
    <text evidence="2">The sequence shown here is derived from an EMBL/GenBank/DDBJ whole genome shotgun (WGS) entry which is preliminary data.</text>
</comment>
<keyword evidence="3" id="KW-1185">Reference proteome</keyword>
<dbReference type="PRINTS" id="PR00450">
    <property type="entry name" value="RECOVERIN"/>
</dbReference>
<dbReference type="Gene3D" id="1.10.238.10">
    <property type="entry name" value="EF-hand"/>
    <property type="match status" value="1"/>
</dbReference>
<evidence type="ECO:0000313" key="3">
    <source>
        <dbReference type="Proteomes" id="UP001054945"/>
    </source>
</evidence>
<dbReference type="EMBL" id="BPLR01006512">
    <property type="protein sequence ID" value="GIY10367.1"/>
    <property type="molecule type" value="Genomic_DNA"/>
</dbReference>
<dbReference type="PROSITE" id="PS50222">
    <property type="entry name" value="EF_HAND_2"/>
    <property type="match status" value="1"/>
</dbReference>